<accession>A0A1J5Q0K2</accession>
<sequence length="139" mass="16682">MLLDSEGLVYLCKQHCNLQSLIQTIMEPITYYYEQVNRHAIVVKPKQLLLNWINALYPDMAEDGSETTVYLVKERNNFEDTEKWLKRNFNMIFENELNGRHTDESDWPQKRTHKLFTTWFDTEIHTTVEDIEESPIRKN</sequence>
<gene>
    <name evidence="1" type="ORF">GALL_473650</name>
</gene>
<organism evidence="1">
    <name type="scientific">mine drainage metagenome</name>
    <dbReference type="NCBI Taxonomy" id="410659"/>
    <lineage>
        <taxon>unclassified sequences</taxon>
        <taxon>metagenomes</taxon>
        <taxon>ecological metagenomes</taxon>
    </lineage>
</organism>
<protein>
    <submittedName>
        <fullName evidence="1">Uncharacterized protein</fullName>
    </submittedName>
</protein>
<name>A0A1J5Q0K2_9ZZZZ</name>
<comment type="caution">
    <text evidence="1">The sequence shown here is derived from an EMBL/GenBank/DDBJ whole genome shotgun (WGS) entry which is preliminary data.</text>
</comment>
<dbReference type="AlphaFoldDB" id="A0A1J5Q0K2"/>
<dbReference type="EMBL" id="MLJW01003913">
    <property type="protein sequence ID" value="OIQ71019.1"/>
    <property type="molecule type" value="Genomic_DNA"/>
</dbReference>
<proteinExistence type="predicted"/>
<reference evidence="1" key="1">
    <citation type="submission" date="2016-10" db="EMBL/GenBank/DDBJ databases">
        <title>Sequence of Gallionella enrichment culture.</title>
        <authorList>
            <person name="Poehlein A."/>
            <person name="Muehling M."/>
            <person name="Daniel R."/>
        </authorList>
    </citation>
    <scope>NUCLEOTIDE SEQUENCE</scope>
</reference>
<evidence type="ECO:0000313" key="1">
    <source>
        <dbReference type="EMBL" id="OIQ71019.1"/>
    </source>
</evidence>